<dbReference type="InterPro" id="IPR005467">
    <property type="entry name" value="His_kinase_dom"/>
</dbReference>
<keyword evidence="7" id="KW-0812">Transmembrane</keyword>
<organism evidence="11">
    <name type="scientific">hydrothermal vent metagenome</name>
    <dbReference type="NCBI Taxonomy" id="652676"/>
    <lineage>
        <taxon>unclassified sequences</taxon>
        <taxon>metagenomes</taxon>
        <taxon>ecological metagenomes</taxon>
    </lineage>
</organism>
<dbReference type="InterPro" id="IPR035965">
    <property type="entry name" value="PAS-like_dom_sf"/>
</dbReference>
<dbReference type="NCBIfam" id="TIGR00229">
    <property type="entry name" value="sensory_box"/>
    <property type="match status" value="1"/>
</dbReference>
<evidence type="ECO:0000256" key="5">
    <source>
        <dbReference type="ARBA" id="ARBA00022840"/>
    </source>
</evidence>
<evidence type="ECO:0000256" key="4">
    <source>
        <dbReference type="ARBA" id="ARBA00022777"/>
    </source>
</evidence>
<evidence type="ECO:0000256" key="7">
    <source>
        <dbReference type="SAM" id="Phobius"/>
    </source>
</evidence>
<dbReference type="InterPro" id="IPR000014">
    <property type="entry name" value="PAS"/>
</dbReference>
<evidence type="ECO:0000256" key="6">
    <source>
        <dbReference type="ARBA" id="ARBA00023012"/>
    </source>
</evidence>
<dbReference type="SUPFAM" id="SSF55874">
    <property type="entry name" value="ATPase domain of HSP90 chaperone/DNA topoisomerase II/histidine kinase"/>
    <property type="match status" value="1"/>
</dbReference>
<dbReference type="Gene3D" id="1.10.287.130">
    <property type="match status" value="1"/>
</dbReference>
<dbReference type="InterPro" id="IPR036890">
    <property type="entry name" value="HATPase_C_sf"/>
</dbReference>
<dbReference type="GO" id="GO:0000155">
    <property type="term" value="F:phosphorelay sensor kinase activity"/>
    <property type="evidence" value="ECO:0007669"/>
    <property type="project" value="InterPro"/>
</dbReference>
<dbReference type="Gene3D" id="3.30.450.20">
    <property type="entry name" value="PAS domain"/>
    <property type="match status" value="1"/>
</dbReference>
<dbReference type="SMART" id="SM00388">
    <property type="entry name" value="HisKA"/>
    <property type="match status" value="1"/>
</dbReference>
<dbReference type="GO" id="GO:0006355">
    <property type="term" value="P:regulation of DNA-templated transcription"/>
    <property type="evidence" value="ECO:0007669"/>
    <property type="project" value="InterPro"/>
</dbReference>
<keyword evidence="7" id="KW-0472">Membrane</keyword>
<name>A0A3B0W8U8_9ZZZZ</name>
<dbReference type="Gene3D" id="3.30.565.10">
    <property type="entry name" value="Histidine kinase-like ATPase, C-terminal domain"/>
    <property type="match status" value="1"/>
</dbReference>
<keyword evidence="6" id="KW-0902">Two-component regulatory system</keyword>
<keyword evidence="1" id="KW-0597">Phosphoprotein</keyword>
<dbReference type="SMART" id="SM00091">
    <property type="entry name" value="PAS"/>
    <property type="match status" value="1"/>
</dbReference>
<feature type="domain" description="PAC" evidence="10">
    <location>
        <begin position="424"/>
        <end position="482"/>
    </location>
</feature>
<keyword evidence="7" id="KW-1133">Transmembrane helix</keyword>
<dbReference type="SMART" id="SM00086">
    <property type="entry name" value="PAC"/>
    <property type="match status" value="1"/>
</dbReference>
<dbReference type="Pfam" id="PF00512">
    <property type="entry name" value="HisKA"/>
    <property type="match status" value="1"/>
</dbReference>
<dbReference type="CDD" id="cd00130">
    <property type="entry name" value="PAS"/>
    <property type="match status" value="1"/>
</dbReference>
<dbReference type="SUPFAM" id="SSF55785">
    <property type="entry name" value="PYP-like sensor domain (PAS domain)"/>
    <property type="match status" value="1"/>
</dbReference>
<evidence type="ECO:0000259" key="10">
    <source>
        <dbReference type="PROSITE" id="PS50113"/>
    </source>
</evidence>
<evidence type="ECO:0000313" key="11">
    <source>
        <dbReference type="EMBL" id="VAW52365.1"/>
    </source>
</evidence>
<keyword evidence="5" id="KW-0067">ATP-binding</keyword>
<dbReference type="PANTHER" id="PTHR43065">
    <property type="entry name" value="SENSOR HISTIDINE KINASE"/>
    <property type="match status" value="1"/>
</dbReference>
<dbReference type="InterPro" id="IPR004358">
    <property type="entry name" value="Sig_transdc_His_kin-like_C"/>
</dbReference>
<dbReference type="SUPFAM" id="SSF53850">
    <property type="entry name" value="Periplasmic binding protein-like II"/>
    <property type="match status" value="1"/>
</dbReference>
<dbReference type="SUPFAM" id="SSF47384">
    <property type="entry name" value="Homodimeric domain of signal transducing histidine kinase"/>
    <property type="match status" value="1"/>
</dbReference>
<dbReference type="PROSITE" id="PS50109">
    <property type="entry name" value="HIS_KIN"/>
    <property type="match status" value="1"/>
</dbReference>
<feature type="domain" description="PAS" evidence="9">
    <location>
        <begin position="351"/>
        <end position="403"/>
    </location>
</feature>
<dbReference type="Gene3D" id="3.40.190.10">
    <property type="entry name" value="Periplasmic binding protein-like II"/>
    <property type="match status" value="2"/>
</dbReference>
<dbReference type="InterPro" id="IPR003594">
    <property type="entry name" value="HATPase_dom"/>
</dbReference>
<evidence type="ECO:0000259" key="8">
    <source>
        <dbReference type="PROSITE" id="PS50109"/>
    </source>
</evidence>
<dbReference type="PRINTS" id="PR00344">
    <property type="entry name" value="BCTRLSENSOR"/>
</dbReference>
<evidence type="ECO:0000256" key="3">
    <source>
        <dbReference type="ARBA" id="ARBA00022741"/>
    </source>
</evidence>
<keyword evidence="4" id="KW-0418">Kinase</keyword>
<keyword evidence="3" id="KW-0547">Nucleotide-binding</keyword>
<dbReference type="Pfam" id="PF02518">
    <property type="entry name" value="HATPase_c"/>
    <property type="match status" value="1"/>
</dbReference>
<dbReference type="Pfam" id="PF12974">
    <property type="entry name" value="Phosphonate-bd"/>
    <property type="match status" value="1"/>
</dbReference>
<evidence type="ECO:0000259" key="9">
    <source>
        <dbReference type="PROSITE" id="PS50112"/>
    </source>
</evidence>
<dbReference type="SMART" id="SM00387">
    <property type="entry name" value="HATPase_c"/>
    <property type="match status" value="1"/>
</dbReference>
<dbReference type="InterPro" id="IPR003661">
    <property type="entry name" value="HisK_dim/P_dom"/>
</dbReference>
<keyword evidence="2" id="KW-0808">Transferase</keyword>
<dbReference type="CDD" id="cd00082">
    <property type="entry name" value="HisKA"/>
    <property type="match status" value="1"/>
</dbReference>
<dbReference type="PROSITE" id="PS50112">
    <property type="entry name" value="PAS"/>
    <property type="match status" value="1"/>
</dbReference>
<dbReference type="PANTHER" id="PTHR43065:SF10">
    <property type="entry name" value="PEROXIDE STRESS-ACTIVATED HISTIDINE KINASE MAK3"/>
    <property type="match status" value="1"/>
</dbReference>
<feature type="domain" description="Histidine kinase" evidence="8">
    <location>
        <begin position="502"/>
        <end position="718"/>
    </location>
</feature>
<sequence length="718" mass="81027">MMVRFNQILLLLLYTAFFSAEIAFAASPDIINIGVLSHRGDNKTTAYWAQTADYLTQEVVGKKFRIIPLDFDEIEPTIKSKNIHFILVNSGIYVVMEVRHRISRIATLSRSIEDRHVNYFGGVIFTLSKRTGIQTLEDLKNKSFMAVDETSLGGFQMALRELEAAGIKPREDFSEITFGGIHDNVVMSVLNGKADVGTIRTGILESMDANGKINMQDFKIINEQISDGFTEKHSTRLYPEWPFSKLQHTSNQLAEKVAIALMKMHEDKVISLDADNKNKWSIPLEYQPVHELLKDMRLPPYESIGQFTLMDALKKYKYWILFSMVFMTILLAMTMLVVRLNKELKISKQRLEQQHSLILDSVADGIYGVDLEGRSTFVNKAMEKITGWNADSIIGKNQHDLLHHTKENGNPNPRNECPVFKTFMDDETRIIEDDIFWKNDGTSFPVEYTSTPLKDEAGITIGSVVIFRDISERKKAEEEAGNYRRELAHVARVSTMGEMASGMAHELNQPLTAIATNADACIRLTEFQKIDIDRVNDVLEIISKQARRAGGIIQQLRNFVKKELPDRTLVNLNDLIKEVLILIRHSLKNDSVKLNIQLDENLPDVYAQHIQIDQVILNLIKNAIEAMSDNEGEDKLLTIKTSMTEHNEPMVVIADNGPGFTDAMRDTLFTPFVTTKQDGMGLGLSISEGIIAEHGGKLSLEKKSGKGAIFKFTLPTQS</sequence>
<evidence type="ECO:0000256" key="1">
    <source>
        <dbReference type="ARBA" id="ARBA00022553"/>
    </source>
</evidence>
<gene>
    <name evidence="11" type="ORF">MNBD_GAMMA05-714</name>
</gene>
<reference evidence="11" key="1">
    <citation type="submission" date="2018-06" db="EMBL/GenBank/DDBJ databases">
        <authorList>
            <person name="Zhirakovskaya E."/>
        </authorList>
    </citation>
    <scope>NUCLEOTIDE SEQUENCE</scope>
</reference>
<dbReference type="PROSITE" id="PS50113">
    <property type="entry name" value="PAC"/>
    <property type="match status" value="1"/>
</dbReference>
<feature type="transmembrane region" description="Helical" evidence="7">
    <location>
        <begin position="318"/>
        <end position="340"/>
    </location>
</feature>
<dbReference type="GO" id="GO:0005524">
    <property type="term" value="F:ATP binding"/>
    <property type="evidence" value="ECO:0007669"/>
    <property type="project" value="UniProtKB-KW"/>
</dbReference>
<dbReference type="AlphaFoldDB" id="A0A3B0W8U8"/>
<dbReference type="InterPro" id="IPR001610">
    <property type="entry name" value="PAC"/>
</dbReference>
<dbReference type="InterPro" id="IPR000700">
    <property type="entry name" value="PAS-assoc_C"/>
</dbReference>
<dbReference type="InterPro" id="IPR013767">
    <property type="entry name" value="PAS_fold"/>
</dbReference>
<accession>A0A3B0W8U8</accession>
<protein>
    <recommendedName>
        <fullName evidence="12">Histidine kinase</fullName>
    </recommendedName>
</protein>
<evidence type="ECO:0008006" key="12">
    <source>
        <dbReference type="Google" id="ProtNLM"/>
    </source>
</evidence>
<dbReference type="InterPro" id="IPR036097">
    <property type="entry name" value="HisK_dim/P_sf"/>
</dbReference>
<proteinExistence type="predicted"/>
<dbReference type="EMBL" id="UOFE01000027">
    <property type="protein sequence ID" value="VAW52365.1"/>
    <property type="molecule type" value="Genomic_DNA"/>
</dbReference>
<evidence type="ECO:0000256" key="2">
    <source>
        <dbReference type="ARBA" id="ARBA00022679"/>
    </source>
</evidence>
<dbReference type="Pfam" id="PF00989">
    <property type="entry name" value="PAS"/>
    <property type="match status" value="1"/>
</dbReference>